<dbReference type="SUPFAM" id="SSF103084">
    <property type="entry name" value="Holliday junction resolvase RusA"/>
    <property type="match status" value="1"/>
</dbReference>
<protein>
    <submittedName>
        <fullName evidence="1">RusA family crossover junction endodeoxyribonuclease</fullName>
    </submittedName>
</protein>
<dbReference type="InterPro" id="IPR036614">
    <property type="entry name" value="RusA-like_sf"/>
</dbReference>
<dbReference type="InterPro" id="IPR008822">
    <property type="entry name" value="Endonuclease_RusA-like"/>
</dbReference>
<reference evidence="1" key="1">
    <citation type="submission" date="2022-08" db="EMBL/GenBank/DDBJ databases">
        <authorList>
            <person name="Zhang D."/>
        </authorList>
    </citation>
    <scope>NUCLEOTIDE SEQUENCE</scope>
    <source>
        <strain evidence="1">XJ19-11</strain>
    </source>
</reference>
<sequence length="134" mass="15101">MFPLEFTFEGPPLSLQSKNSTRKRAYKQRVETAARQAIAIGTPPSTDDLQITITYFYEGDTPDVDNIIKPIQDALIGVVYVDDVQILDTRSRKKDINGSYKIRNVSANLLQAFSTGNDFIHVKIEQHVTTQDLI</sequence>
<dbReference type="Gene3D" id="3.30.1330.70">
    <property type="entry name" value="Holliday junction resolvase RusA"/>
    <property type="match status" value="1"/>
</dbReference>
<keyword evidence="2" id="KW-1185">Reference proteome</keyword>
<dbReference type="Proteomes" id="UP001142175">
    <property type="component" value="Unassembled WGS sequence"/>
</dbReference>
<dbReference type="RefSeq" id="WP_258425342.1">
    <property type="nucleotide sequence ID" value="NZ_JANSUY010000033.1"/>
</dbReference>
<name>A0A9X2T0D6_9BACT</name>
<dbReference type="AlphaFoldDB" id="A0A9X2T0D6"/>
<dbReference type="GO" id="GO:0006281">
    <property type="term" value="P:DNA repair"/>
    <property type="evidence" value="ECO:0007669"/>
    <property type="project" value="InterPro"/>
</dbReference>
<accession>A0A9X2T0D6</accession>
<organism evidence="1 2">
    <name type="scientific">Aquiflexum gelatinilyticum</name>
    <dbReference type="NCBI Taxonomy" id="2961943"/>
    <lineage>
        <taxon>Bacteria</taxon>
        <taxon>Pseudomonadati</taxon>
        <taxon>Bacteroidota</taxon>
        <taxon>Cytophagia</taxon>
        <taxon>Cytophagales</taxon>
        <taxon>Cyclobacteriaceae</taxon>
        <taxon>Aquiflexum</taxon>
    </lineage>
</organism>
<dbReference type="GO" id="GO:0000287">
    <property type="term" value="F:magnesium ion binding"/>
    <property type="evidence" value="ECO:0007669"/>
    <property type="project" value="InterPro"/>
</dbReference>
<evidence type="ECO:0000313" key="1">
    <source>
        <dbReference type="EMBL" id="MCR9017509.1"/>
    </source>
</evidence>
<dbReference type="GO" id="GO:0006310">
    <property type="term" value="P:DNA recombination"/>
    <property type="evidence" value="ECO:0007669"/>
    <property type="project" value="InterPro"/>
</dbReference>
<dbReference type="EMBL" id="JANSUY010000033">
    <property type="protein sequence ID" value="MCR9017509.1"/>
    <property type="molecule type" value="Genomic_DNA"/>
</dbReference>
<comment type="caution">
    <text evidence="1">The sequence shown here is derived from an EMBL/GenBank/DDBJ whole genome shotgun (WGS) entry which is preliminary data.</text>
</comment>
<evidence type="ECO:0000313" key="2">
    <source>
        <dbReference type="Proteomes" id="UP001142175"/>
    </source>
</evidence>
<proteinExistence type="predicted"/>
<dbReference type="Pfam" id="PF05866">
    <property type="entry name" value="RusA"/>
    <property type="match status" value="1"/>
</dbReference>
<gene>
    <name evidence="1" type="ORF">NU887_20920</name>
</gene>